<dbReference type="AlphaFoldDB" id="A0A3Q2ZS07"/>
<protein>
    <submittedName>
        <fullName evidence="7">Transmembrane protein 126A</fullName>
    </submittedName>
</protein>
<dbReference type="PANTHER" id="PTHR16296:SF2">
    <property type="entry name" value="TRANSMEMBRANE PROTEIN 126A"/>
    <property type="match status" value="1"/>
</dbReference>
<keyword evidence="8" id="KW-1185">Reference proteome</keyword>
<evidence type="ECO:0000256" key="6">
    <source>
        <dbReference type="SAM" id="Phobius"/>
    </source>
</evidence>
<keyword evidence="5 6" id="KW-0472">Membrane</keyword>
<dbReference type="STRING" id="37003.ENSKMAP00000006648"/>
<evidence type="ECO:0000256" key="5">
    <source>
        <dbReference type="ARBA" id="ARBA00023136"/>
    </source>
</evidence>
<dbReference type="Ensembl" id="ENSKMAT00000006756.1">
    <property type="protein sequence ID" value="ENSKMAP00000006648.1"/>
    <property type="gene ID" value="ENSKMAG00000005033.1"/>
</dbReference>
<organism evidence="7 8">
    <name type="scientific">Kryptolebias marmoratus</name>
    <name type="common">Mangrove killifish</name>
    <name type="synonym">Rivulus marmoratus</name>
    <dbReference type="NCBI Taxonomy" id="37003"/>
    <lineage>
        <taxon>Eukaryota</taxon>
        <taxon>Metazoa</taxon>
        <taxon>Chordata</taxon>
        <taxon>Craniata</taxon>
        <taxon>Vertebrata</taxon>
        <taxon>Euteleostomi</taxon>
        <taxon>Actinopterygii</taxon>
        <taxon>Neopterygii</taxon>
        <taxon>Teleostei</taxon>
        <taxon>Neoteleostei</taxon>
        <taxon>Acanthomorphata</taxon>
        <taxon>Ovalentaria</taxon>
        <taxon>Atherinomorphae</taxon>
        <taxon>Cyprinodontiformes</taxon>
        <taxon>Rivulidae</taxon>
        <taxon>Kryptolebias</taxon>
    </lineage>
</organism>
<dbReference type="Proteomes" id="UP000264800">
    <property type="component" value="Unplaced"/>
</dbReference>
<dbReference type="Pfam" id="PF07114">
    <property type="entry name" value="TMEM126"/>
    <property type="match status" value="1"/>
</dbReference>
<keyword evidence="3 6" id="KW-1133">Transmembrane helix</keyword>
<dbReference type="PANTHER" id="PTHR16296">
    <property type="entry name" value="UNCHARACTERIZED HYPOTHALAMUS PROTEIN HT007"/>
    <property type="match status" value="1"/>
</dbReference>
<keyword evidence="4" id="KW-0496">Mitochondrion</keyword>
<dbReference type="InterPro" id="IPR009801">
    <property type="entry name" value="TMEM126"/>
</dbReference>
<reference evidence="7" key="1">
    <citation type="submission" date="2025-08" db="UniProtKB">
        <authorList>
            <consortium name="Ensembl"/>
        </authorList>
    </citation>
    <scope>IDENTIFICATION</scope>
</reference>
<dbReference type="GO" id="GO:0031966">
    <property type="term" value="C:mitochondrial membrane"/>
    <property type="evidence" value="ECO:0007669"/>
    <property type="project" value="UniProtKB-SubCell"/>
</dbReference>
<feature type="transmembrane region" description="Helical" evidence="6">
    <location>
        <begin position="28"/>
        <end position="46"/>
    </location>
</feature>
<dbReference type="GeneTree" id="ENSGT00520000055616"/>
<dbReference type="OMA" id="RFCADIS"/>
<feature type="transmembrane region" description="Helical" evidence="6">
    <location>
        <begin position="66"/>
        <end position="86"/>
    </location>
</feature>
<accession>A0A3Q2ZS07</accession>
<proteinExistence type="predicted"/>
<evidence type="ECO:0000256" key="1">
    <source>
        <dbReference type="ARBA" id="ARBA00004225"/>
    </source>
</evidence>
<evidence type="ECO:0000256" key="2">
    <source>
        <dbReference type="ARBA" id="ARBA00022692"/>
    </source>
</evidence>
<sequence>VAPWNAGLAGLVSNSLFRRVLNVQAGRFASSLPMAVLPFLTTAALYHGAVSGPLLSGDLSCPSCTMIRGALIGLVGGGLYPILLALPVNLGLAAQYSSAPLPEKGSVLRFCADISRPVFMKMRPVFVLQTFFGGYLGSRHFESYIKLARITFGKEEELRE</sequence>
<comment type="subcellular location">
    <subcellularLocation>
        <location evidence="1">Mitochondrion membrane</location>
        <topology evidence="1">Multi-pass membrane protein</topology>
    </subcellularLocation>
</comment>
<keyword evidence="2 6" id="KW-0812">Transmembrane</keyword>
<dbReference type="GO" id="GO:0032981">
    <property type="term" value="P:mitochondrial respiratory chain complex I assembly"/>
    <property type="evidence" value="ECO:0007669"/>
    <property type="project" value="TreeGrafter"/>
</dbReference>
<reference evidence="7" key="2">
    <citation type="submission" date="2025-09" db="UniProtKB">
        <authorList>
            <consortium name="Ensembl"/>
        </authorList>
    </citation>
    <scope>IDENTIFICATION</scope>
</reference>
<evidence type="ECO:0000313" key="8">
    <source>
        <dbReference type="Proteomes" id="UP000264800"/>
    </source>
</evidence>
<name>A0A3Q2ZS07_KRYMA</name>
<evidence type="ECO:0000313" key="7">
    <source>
        <dbReference type="Ensembl" id="ENSKMAP00000006648.1"/>
    </source>
</evidence>
<evidence type="ECO:0000256" key="4">
    <source>
        <dbReference type="ARBA" id="ARBA00023128"/>
    </source>
</evidence>
<evidence type="ECO:0000256" key="3">
    <source>
        <dbReference type="ARBA" id="ARBA00022989"/>
    </source>
</evidence>